<keyword evidence="1" id="KW-0472">Membrane</keyword>
<dbReference type="Proteomes" id="UP000198460">
    <property type="component" value="Unassembled WGS sequence"/>
</dbReference>
<name>A0A238H104_9BURK</name>
<dbReference type="AlphaFoldDB" id="A0A238H104"/>
<keyword evidence="1" id="KW-1133">Transmembrane helix</keyword>
<protein>
    <submittedName>
        <fullName evidence="2">Uncharacterized protein</fullName>
    </submittedName>
</protein>
<organism evidence="2 3">
    <name type="scientific">Burkholderia singularis</name>
    <dbReference type="NCBI Taxonomy" id="1503053"/>
    <lineage>
        <taxon>Bacteria</taxon>
        <taxon>Pseudomonadati</taxon>
        <taxon>Pseudomonadota</taxon>
        <taxon>Betaproteobacteria</taxon>
        <taxon>Burkholderiales</taxon>
        <taxon>Burkholderiaceae</taxon>
        <taxon>Burkholderia</taxon>
        <taxon>pseudomallei group</taxon>
    </lineage>
</organism>
<reference evidence="2 3" key="1">
    <citation type="submission" date="2017-04" db="EMBL/GenBank/DDBJ databases">
        <authorList>
            <person name="Afonso C.L."/>
            <person name="Miller P.J."/>
            <person name="Scott M.A."/>
            <person name="Spackman E."/>
            <person name="Goraichik I."/>
            <person name="Dimitrov K.M."/>
            <person name="Suarez D.L."/>
            <person name="Swayne D.E."/>
        </authorList>
    </citation>
    <scope>NUCLEOTIDE SEQUENCE [LARGE SCALE GENOMIC DNA]</scope>
    <source>
        <strain evidence="2">LMG 28154</strain>
    </source>
</reference>
<evidence type="ECO:0000256" key="1">
    <source>
        <dbReference type="SAM" id="Phobius"/>
    </source>
</evidence>
<accession>A0A238H104</accession>
<feature type="transmembrane region" description="Helical" evidence="1">
    <location>
        <begin position="24"/>
        <end position="45"/>
    </location>
</feature>
<proteinExistence type="predicted"/>
<evidence type="ECO:0000313" key="3">
    <source>
        <dbReference type="Proteomes" id="UP000198460"/>
    </source>
</evidence>
<dbReference type="EMBL" id="FXAN01000035">
    <property type="protein sequence ID" value="SMF98886.1"/>
    <property type="molecule type" value="Genomic_DNA"/>
</dbReference>
<sequence length="49" mass="5386">MIVSHAEHKTASGYRGWFAALRRFATAASACPLFFVLSGFPITGLSRRE</sequence>
<gene>
    <name evidence="2" type="ORF">BSIN_2729</name>
</gene>
<evidence type="ECO:0000313" key="2">
    <source>
        <dbReference type="EMBL" id="SMF98886.1"/>
    </source>
</evidence>
<keyword evidence="1" id="KW-0812">Transmembrane</keyword>